<keyword evidence="3" id="KW-1185">Reference proteome</keyword>
<dbReference type="AlphaFoldDB" id="A0AAD7T1F5"/>
<proteinExistence type="predicted"/>
<evidence type="ECO:0000256" key="1">
    <source>
        <dbReference type="SAM" id="MobiDB-lite"/>
    </source>
</evidence>
<reference evidence="2" key="1">
    <citation type="journal article" date="2023" name="Science">
        <title>Genome structures resolve the early diversification of teleost fishes.</title>
        <authorList>
            <person name="Parey E."/>
            <person name="Louis A."/>
            <person name="Montfort J."/>
            <person name="Bouchez O."/>
            <person name="Roques C."/>
            <person name="Iampietro C."/>
            <person name="Lluch J."/>
            <person name="Castinel A."/>
            <person name="Donnadieu C."/>
            <person name="Desvignes T."/>
            <person name="Floi Bucao C."/>
            <person name="Jouanno E."/>
            <person name="Wen M."/>
            <person name="Mejri S."/>
            <person name="Dirks R."/>
            <person name="Jansen H."/>
            <person name="Henkel C."/>
            <person name="Chen W.J."/>
            <person name="Zahm M."/>
            <person name="Cabau C."/>
            <person name="Klopp C."/>
            <person name="Thompson A.W."/>
            <person name="Robinson-Rechavi M."/>
            <person name="Braasch I."/>
            <person name="Lecointre G."/>
            <person name="Bobe J."/>
            <person name="Postlethwait J.H."/>
            <person name="Berthelot C."/>
            <person name="Roest Crollius H."/>
            <person name="Guiguen Y."/>
        </authorList>
    </citation>
    <scope>NUCLEOTIDE SEQUENCE</scope>
    <source>
        <strain evidence="2">NC1722</strain>
    </source>
</reference>
<organism evidence="2 3">
    <name type="scientific">Aldrovandia affinis</name>
    <dbReference type="NCBI Taxonomy" id="143900"/>
    <lineage>
        <taxon>Eukaryota</taxon>
        <taxon>Metazoa</taxon>
        <taxon>Chordata</taxon>
        <taxon>Craniata</taxon>
        <taxon>Vertebrata</taxon>
        <taxon>Euteleostomi</taxon>
        <taxon>Actinopterygii</taxon>
        <taxon>Neopterygii</taxon>
        <taxon>Teleostei</taxon>
        <taxon>Notacanthiformes</taxon>
        <taxon>Halosauridae</taxon>
        <taxon>Aldrovandia</taxon>
    </lineage>
</organism>
<name>A0AAD7T1F5_9TELE</name>
<feature type="region of interest" description="Disordered" evidence="1">
    <location>
        <begin position="23"/>
        <end position="68"/>
    </location>
</feature>
<gene>
    <name evidence="2" type="ORF">AAFF_G00143390</name>
</gene>
<evidence type="ECO:0000313" key="3">
    <source>
        <dbReference type="Proteomes" id="UP001221898"/>
    </source>
</evidence>
<dbReference type="Proteomes" id="UP001221898">
    <property type="component" value="Unassembled WGS sequence"/>
</dbReference>
<comment type="caution">
    <text evidence="2">The sequence shown here is derived from an EMBL/GenBank/DDBJ whole genome shotgun (WGS) entry which is preliminary data.</text>
</comment>
<accession>A0AAD7T1F5</accession>
<protein>
    <submittedName>
        <fullName evidence="2">Uncharacterized protein</fullName>
    </submittedName>
</protein>
<evidence type="ECO:0000313" key="2">
    <source>
        <dbReference type="EMBL" id="KAJ8412072.1"/>
    </source>
</evidence>
<dbReference type="EMBL" id="JAINUG010000020">
    <property type="protein sequence ID" value="KAJ8412072.1"/>
    <property type="molecule type" value="Genomic_DNA"/>
</dbReference>
<sequence>MSASESLEERAVRILGIPLLDSSIQETKSVELPPDPAGQDTGDMQESPAELPSTEPEPEVADKSGQDEDVIRLYKSDTAVDSQLFMDMENTHMDMEAMVKSAEICSDTTETEGNQGIRLVVENNEVTEDARSERMCMEMATCNRPEEEGANMEKETSECTCHTAECHYAEDAMPNRGTIPKPGMGLTCDLFVTGVAQQGEEPAALITDQQEASILPPEEEGNQSLEDILQDFQEKERVLFGRK</sequence>